<dbReference type="OrthoDB" id="9805356at2"/>
<dbReference type="Pfam" id="PF07883">
    <property type="entry name" value="Cupin_2"/>
    <property type="match status" value="1"/>
</dbReference>
<dbReference type="InterPro" id="IPR014710">
    <property type="entry name" value="RmlC-like_jellyroll"/>
</dbReference>
<dbReference type="CDD" id="cd00093">
    <property type="entry name" value="HTH_XRE"/>
    <property type="match status" value="1"/>
</dbReference>
<keyword evidence="4" id="KW-1185">Reference proteome</keyword>
<dbReference type="Proteomes" id="UP000297966">
    <property type="component" value="Unassembled WGS sequence"/>
</dbReference>
<comment type="caution">
    <text evidence="3">The sequence shown here is derived from an EMBL/GenBank/DDBJ whole genome shotgun (WGS) entry which is preliminary data.</text>
</comment>
<dbReference type="InterPro" id="IPR050807">
    <property type="entry name" value="TransReg_Diox_bact_type"/>
</dbReference>
<dbReference type="GO" id="GO:0003700">
    <property type="term" value="F:DNA-binding transcription factor activity"/>
    <property type="evidence" value="ECO:0007669"/>
    <property type="project" value="TreeGrafter"/>
</dbReference>
<feature type="domain" description="HTH cro/C1-type" evidence="2">
    <location>
        <begin position="40"/>
        <end position="94"/>
    </location>
</feature>
<dbReference type="SUPFAM" id="SSF51182">
    <property type="entry name" value="RmlC-like cupins"/>
    <property type="match status" value="1"/>
</dbReference>
<dbReference type="CDD" id="cd02209">
    <property type="entry name" value="cupin_XRE_C"/>
    <property type="match status" value="1"/>
</dbReference>
<dbReference type="EMBL" id="SPQT01000001">
    <property type="protein sequence ID" value="TFV51126.1"/>
    <property type="molecule type" value="Genomic_DNA"/>
</dbReference>
<organism evidence="3 4">
    <name type="scientific">Bradyrhizobium niftali</name>
    <dbReference type="NCBI Taxonomy" id="2560055"/>
    <lineage>
        <taxon>Bacteria</taxon>
        <taxon>Pseudomonadati</taxon>
        <taxon>Pseudomonadota</taxon>
        <taxon>Alphaproteobacteria</taxon>
        <taxon>Hyphomicrobiales</taxon>
        <taxon>Nitrobacteraceae</taxon>
        <taxon>Bradyrhizobium</taxon>
    </lineage>
</organism>
<protein>
    <submittedName>
        <fullName evidence="3">XRE family transcriptional regulator</fullName>
    </submittedName>
</protein>
<keyword evidence="1" id="KW-0238">DNA-binding</keyword>
<dbReference type="Gene3D" id="1.10.260.40">
    <property type="entry name" value="lambda repressor-like DNA-binding domains"/>
    <property type="match status" value="1"/>
</dbReference>
<dbReference type="GO" id="GO:0005829">
    <property type="term" value="C:cytosol"/>
    <property type="evidence" value="ECO:0007669"/>
    <property type="project" value="TreeGrafter"/>
</dbReference>
<dbReference type="Pfam" id="PF01381">
    <property type="entry name" value="HTH_3"/>
    <property type="match status" value="1"/>
</dbReference>
<accession>A0A4Y9M7C3</accession>
<dbReference type="RefSeq" id="WP_135172879.1">
    <property type="nucleotide sequence ID" value="NZ_SPQT01000001.1"/>
</dbReference>
<evidence type="ECO:0000313" key="4">
    <source>
        <dbReference type="Proteomes" id="UP000297966"/>
    </source>
</evidence>
<dbReference type="PROSITE" id="PS50943">
    <property type="entry name" value="HTH_CROC1"/>
    <property type="match status" value="1"/>
</dbReference>
<reference evidence="3 4" key="1">
    <citation type="submission" date="2019-03" db="EMBL/GenBank/DDBJ databases">
        <title>Bradyrhizobium diversity isolated from nodules of Chamaecrista fasciculata.</title>
        <authorList>
            <person name="Klepa M.S."/>
            <person name="Urquiaga M.O."/>
            <person name="Hungria M."/>
            <person name="Delamuta J.R."/>
        </authorList>
    </citation>
    <scope>NUCLEOTIDE SEQUENCE [LARGE SCALE GENOMIC DNA]</scope>
    <source>
        <strain evidence="3 4">CNPSo 3448</strain>
    </source>
</reference>
<dbReference type="PANTHER" id="PTHR46797">
    <property type="entry name" value="HTH-TYPE TRANSCRIPTIONAL REGULATOR"/>
    <property type="match status" value="1"/>
</dbReference>
<evidence type="ECO:0000259" key="2">
    <source>
        <dbReference type="PROSITE" id="PS50943"/>
    </source>
</evidence>
<evidence type="ECO:0000313" key="3">
    <source>
        <dbReference type="EMBL" id="TFV51126.1"/>
    </source>
</evidence>
<proteinExistence type="predicted"/>
<dbReference type="AlphaFoldDB" id="A0A4Y9M7C3"/>
<name>A0A4Y9M7C3_9BRAD</name>
<evidence type="ECO:0000256" key="1">
    <source>
        <dbReference type="ARBA" id="ARBA00023125"/>
    </source>
</evidence>
<dbReference type="SMART" id="SM00530">
    <property type="entry name" value="HTH_XRE"/>
    <property type="match status" value="1"/>
</dbReference>
<dbReference type="InterPro" id="IPR001387">
    <property type="entry name" value="Cro/C1-type_HTH"/>
</dbReference>
<dbReference type="InterPro" id="IPR010982">
    <property type="entry name" value="Lambda_DNA-bd_dom_sf"/>
</dbReference>
<dbReference type="GO" id="GO:0003677">
    <property type="term" value="F:DNA binding"/>
    <property type="evidence" value="ECO:0007669"/>
    <property type="project" value="UniProtKB-KW"/>
</dbReference>
<dbReference type="SUPFAM" id="SSF47413">
    <property type="entry name" value="lambda repressor-like DNA-binding domains"/>
    <property type="match status" value="1"/>
</dbReference>
<dbReference type="Gene3D" id="2.60.120.10">
    <property type="entry name" value="Jelly Rolls"/>
    <property type="match status" value="1"/>
</dbReference>
<dbReference type="InterPro" id="IPR011051">
    <property type="entry name" value="RmlC_Cupin_sf"/>
</dbReference>
<gene>
    <name evidence="3" type="ORF">E4K65_03260</name>
</gene>
<sequence>MKKTATRPSLRETAAAEIVPARFSADVAPAETSDDLGQRLKRVRIEKGWTLKEVSERTGVARSTLSKIENGQMSPTYDVLQKITRGVELDIVELFDQRRQSAPFGRRSVTRSGEGKPHPTDTYDYEVLATDLSQKHILPFKARIRARSLDEFPGWVRHEGEEFLCVLSGTVRVFTEFYAPVTLEVGDSTYFDSKMGHAIVSLSKEDAEVIWICTGISALS</sequence>
<dbReference type="InterPro" id="IPR013096">
    <property type="entry name" value="Cupin_2"/>
</dbReference>
<dbReference type="PANTHER" id="PTHR46797:SF20">
    <property type="entry name" value="BLR4304 PROTEIN"/>
    <property type="match status" value="1"/>
</dbReference>